<dbReference type="InterPro" id="IPR038222">
    <property type="entry name" value="DHHA2_dom_sf"/>
</dbReference>
<proteinExistence type="inferred from homology"/>
<evidence type="ECO:0000313" key="8">
    <source>
        <dbReference type="EMBL" id="CAF1556956.1"/>
    </source>
</evidence>
<feature type="domain" description="DHHA2" evidence="6">
    <location>
        <begin position="220"/>
        <end position="367"/>
    </location>
</feature>
<dbReference type="SMART" id="SM01131">
    <property type="entry name" value="DHHA2"/>
    <property type="match status" value="1"/>
</dbReference>
<comment type="caution">
    <text evidence="7">The sequence shown here is derived from an EMBL/GenBank/DDBJ whole genome shotgun (WGS) entry which is preliminary data.</text>
</comment>
<dbReference type="InterPro" id="IPR038763">
    <property type="entry name" value="DHH_sf"/>
</dbReference>
<dbReference type="Pfam" id="PF02833">
    <property type="entry name" value="DHHA2"/>
    <property type="match status" value="1"/>
</dbReference>
<dbReference type="Gene3D" id="3.90.1640.10">
    <property type="entry name" value="inorganic pyrophosphatase (n-terminal core)"/>
    <property type="match status" value="1"/>
</dbReference>
<keyword evidence="10" id="KW-1185">Reference proteome</keyword>
<keyword evidence="5" id="KW-0464">Manganese</keyword>
<evidence type="ECO:0000256" key="3">
    <source>
        <dbReference type="ARBA" id="ARBA00022723"/>
    </source>
</evidence>
<evidence type="ECO:0000256" key="2">
    <source>
        <dbReference type="ARBA" id="ARBA00010331"/>
    </source>
</evidence>
<accession>A0A815C2H1</accession>
<evidence type="ECO:0000256" key="4">
    <source>
        <dbReference type="ARBA" id="ARBA00022801"/>
    </source>
</evidence>
<comment type="similarity">
    <text evidence="2">Belongs to the PPase class C family. Prune subfamily.</text>
</comment>
<dbReference type="GO" id="GO:0005737">
    <property type="term" value="C:cytoplasm"/>
    <property type="evidence" value="ECO:0007669"/>
    <property type="project" value="InterPro"/>
</dbReference>
<dbReference type="PANTHER" id="PTHR12112">
    <property type="entry name" value="BNIP - RELATED"/>
    <property type="match status" value="1"/>
</dbReference>
<keyword evidence="4" id="KW-0378">Hydrolase</keyword>
<evidence type="ECO:0000259" key="6">
    <source>
        <dbReference type="SMART" id="SM01131"/>
    </source>
</evidence>
<reference evidence="7" key="1">
    <citation type="submission" date="2021-02" db="EMBL/GenBank/DDBJ databases">
        <authorList>
            <person name="Nowell W R."/>
        </authorList>
    </citation>
    <scope>NUCLEOTIDE SEQUENCE</scope>
</reference>
<dbReference type="InterPro" id="IPR004097">
    <property type="entry name" value="DHHA2"/>
</dbReference>
<evidence type="ECO:0000256" key="1">
    <source>
        <dbReference type="ARBA" id="ARBA00001936"/>
    </source>
</evidence>
<dbReference type="EMBL" id="CAJNOH010002173">
    <property type="protein sequence ID" value="CAF1277601.1"/>
    <property type="molecule type" value="Genomic_DNA"/>
</dbReference>
<sequence length="376" mass="43279">MNFTDYLIYVKSQLNNLVKFRLIRIVLGNEACDLDSAISACVYAYFLHSTCQSKDEILHVPILNTQPSVFRLRNEIHWLLKENHSNMIFIDDIDLNYLYDKNKLEIILVDHHCLYSKFNKIVTQIIDHHPLKENSIALQDSSKIKIELVGSCCTLIAEEILTSNTNFQMTNEIAYLLTGPILFDTFNFSPSAGRTTEKDKQIYEQLLTYRTLPVDDSTLFKDLKQCASTTTGMSVQDLLQKDVKQVSGPNIRLVISSLPSEYTVEKLIGQLKTMKDIDEFLSNNDNADGVVMLSLETTNDETKRQLGFYIKKYEHMLPINEYIQRGEHNLNLRERGIPINQARIKLFEQRNVQASRKQILPLIENFAKDFAPQNSS</sequence>
<dbReference type="PANTHER" id="PTHR12112:SF39">
    <property type="entry name" value="EG:152A3.5 PROTEIN (FBGN0003116_PN PROTEIN)"/>
    <property type="match status" value="1"/>
</dbReference>
<name>A0A815C2H1_9BILA</name>
<protein>
    <recommendedName>
        <fullName evidence="6">DHHA2 domain-containing protein</fullName>
    </recommendedName>
</protein>
<dbReference type="Proteomes" id="UP000663870">
    <property type="component" value="Unassembled WGS sequence"/>
</dbReference>
<dbReference type="AlphaFoldDB" id="A0A815C2H1"/>
<keyword evidence="3" id="KW-0479">Metal-binding</keyword>
<dbReference type="Proteomes" id="UP000663854">
    <property type="component" value="Unassembled WGS sequence"/>
</dbReference>
<dbReference type="InterPro" id="IPR001667">
    <property type="entry name" value="DDH_dom"/>
</dbReference>
<dbReference type="Pfam" id="PF01368">
    <property type="entry name" value="DHH"/>
    <property type="match status" value="1"/>
</dbReference>
<gene>
    <name evidence="8" type="ORF">JXQ802_LOCUS44057</name>
    <name evidence="7" type="ORF">PYM288_LOCUS28715</name>
</gene>
<organism evidence="7 9">
    <name type="scientific">Rotaria sordida</name>
    <dbReference type="NCBI Taxonomy" id="392033"/>
    <lineage>
        <taxon>Eukaryota</taxon>
        <taxon>Metazoa</taxon>
        <taxon>Spiralia</taxon>
        <taxon>Gnathifera</taxon>
        <taxon>Rotifera</taxon>
        <taxon>Eurotatoria</taxon>
        <taxon>Bdelloidea</taxon>
        <taxon>Philodinida</taxon>
        <taxon>Philodinidae</taxon>
        <taxon>Rotaria</taxon>
    </lineage>
</organism>
<dbReference type="EMBL" id="CAJNOL010003304">
    <property type="protein sequence ID" value="CAF1556956.1"/>
    <property type="molecule type" value="Genomic_DNA"/>
</dbReference>
<dbReference type="Gene3D" id="3.10.310.20">
    <property type="entry name" value="DHHA2 domain"/>
    <property type="match status" value="1"/>
</dbReference>
<dbReference type="GO" id="GO:0004309">
    <property type="term" value="F:exopolyphosphatase activity"/>
    <property type="evidence" value="ECO:0007669"/>
    <property type="project" value="TreeGrafter"/>
</dbReference>
<dbReference type="SUPFAM" id="SSF64182">
    <property type="entry name" value="DHH phosphoesterases"/>
    <property type="match status" value="1"/>
</dbReference>
<evidence type="ECO:0000256" key="5">
    <source>
        <dbReference type="ARBA" id="ARBA00023211"/>
    </source>
</evidence>
<comment type="cofactor">
    <cofactor evidence="1">
        <name>Mn(2+)</name>
        <dbReference type="ChEBI" id="CHEBI:29035"/>
    </cofactor>
</comment>
<evidence type="ECO:0000313" key="10">
    <source>
        <dbReference type="Proteomes" id="UP000663870"/>
    </source>
</evidence>
<evidence type="ECO:0000313" key="7">
    <source>
        <dbReference type="EMBL" id="CAF1277601.1"/>
    </source>
</evidence>
<dbReference type="GO" id="GO:0046872">
    <property type="term" value="F:metal ion binding"/>
    <property type="evidence" value="ECO:0007669"/>
    <property type="project" value="UniProtKB-KW"/>
</dbReference>
<evidence type="ECO:0000313" key="9">
    <source>
        <dbReference type="Proteomes" id="UP000663854"/>
    </source>
</evidence>